<dbReference type="InterPro" id="IPR035985">
    <property type="entry name" value="Ubiquitin-activating_enz"/>
</dbReference>
<protein>
    <submittedName>
        <fullName evidence="2">HesA/MoeB/ThiF family protein</fullName>
    </submittedName>
</protein>
<dbReference type="SUPFAM" id="SSF52821">
    <property type="entry name" value="Rhodanese/Cell cycle control phosphatase"/>
    <property type="match status" value="1"/>
</dbReference>
<dbReference type="GO" id="GO:0008146">
    <property type="term" value="F:sulfotransferase activity"/>
    <property type="evidence" value="ECO:0007669"/>
    <property type="project" value="TreeGrafter"/>
</dbReference>
<dbReference type="GO" id="GO:0008641">
    <property type="term" value="F:ubiquitin-like modifier activating enzyme activity"/>
    <property type="evidence" value="ECO:0007669"/>
    <property type="project" value="InterPro"/>
</dbReference>
<dbReference type="CDD" id="cd00757">
    <property type="entry name" value="ThiF_MoeB_HesA_family"/>
    <property type="match status" value="1"/>
</dbReference>
<dbReference type="AlphaFoldDB" id="A0A7S8HBW0"/>
<keyword evidence="3" id="KW-1185">Reference proteome</keyword>
<dbReference type="InterPro" id="IPR000594">
    <property type="entry name" value="ThiF_NAD_FAD-bd"/>
</dbReference>
<feature type="domain" description="Rhodanese" evidence="1">
    <location>
        <begin position="247"/>
        <end position="309"/>
    </location>
</feature>
<gene>
    <name evidence="2" type="ORF">HW532_07805</name>
</gene>
<accession>A0A7S8HBW0</accession>
<proteinExistence type="predicted"/>
<dbReference type="InterPro" id="IPR045886">
    <property type="entry name" value="ThiF/MoeB/HesA"/>
</dbReference>
<dbReference type="InterPro" id="IPR036873">
    <property type="entry name" value="Rhodanese-like_dom_sf"/>
</dbReference>
<dbReference type="Proteomes" id="UP000593594">
    <property type="component" value="Chromosome"/>
</dbReference>
<dbReference type="PANTHER" id="PTHR10953">
    <property type="entry name" value="UBIQUITIN-ACTIVATING ENZYME E1"/>
    <property type="match status" value="1"/>
</dbReference>
<dbReference type="PROSITE" id="PS50206">
    <property type="entry name" value="RHODANESE_3"/>
    <property type="match status" value="1"/>
</dbReference>
<dbReference type="Gene3D" id="3.40.50.720">
    <property type="entry name" value="NAD(P)-binding Rossmann-like Domain"/>
    <property type="match status" value="1"/>
</dbReference>
<evidence type="ECO:0000259" key="1">
    <source>
        <dbReference type="PROSITE" id="PS50206"/>
    </source>
</evidence>
<dbReference type="GO" id="GO:0004792">
    <property type="term" value="F:thiosulfate-cyanide sulfurtransferase activity"/>
    <property type="evidence" value="ECO:0007669"/>
    <property type="project" value="TreeGrafter"/>
</dbReference>
<dbReference type="Pfam" id="PF00899">
    <property type="entry name" value="ThiF"/>
    <property type="match status" value="1"/>
</dbReference>
<dbReference type="KEGG" id="kmn:HW532_07805"/>
<evidence type="ECO:0000313" key="3">
    <source>
        <dbReference type="Proteomes" id="UP000593594"/>
    </source>
</evidence>
<reference evidence="2 3" key="1">
    <citation type="submission" date="2020-06" db="EMBL/GenBank/DDBJ databases">
        <title>Genome sequence of 2 isolates from Red Sea Mangroves.</title>
        <authorList>
            <person name="Sefrji F."/>
            <person name="Michoud G."/>
            <person name="Merlino G."/>
            <person name="Daffonchio D."/>
        </authorList>
    </citation>
    <scope>NUCLEOTIDE SEQUENCE [LARGE SCALE GENOMIC DNA]</scope>
    <source>
        <strain evidence="2 3">R1DC25</strain>
    </source>
</reference>
<dbReference type="SUPFAM" id="SSF69572">
    <property type="entry name" value="Activating enzymes of the ubiquitin-like proteins"/>
    <property type="match status" value="1"/>
</dbReference>
<sequence>MTRYDRQTRLPEIGAEGQARLRASRVLVVGAGGLGSTVLPLLAGAGVGTLRVIDPDEVEESNLHRQILYRMSDLGRAKAEAAAEALTALNRECHVAPLVASLDPVLAAREIAQADLVVDGADTIAVTYALSDLCHAARIPLISASVLARSGYAGGFCGGAPSYRSIFPDLPETMPSCAGGGVMGPAVATLGALQAQMALAVLLGHEPSPLGLLLSVDLQSWRLSSFRFDTAPEPDTAAPRIVARGEIGPDDIVIELRDPREAPDLPVPHAQRMSPEDVARFEPGPDRRVVFVCATGLRAWRAARRLAARTSTPVAILAAGR</sequence>
<dbReference type="GO" id="GO:0016779">
    <property type="term" value="F:nucleotidyltransferase activity"/>
    <property type="evidence" value="ECO:0007669"/>
    <property type="project" value="TreeGrafter"/>
</dbReference>
<dbReference type="EMBL" id="CP058214">
    <property type="protein sequence ID" value="QPC42613.1"/>
    <property type="molecule type" value="Genomic_DNA"/>
</dbReference>
<organism evidence="2 3">
    <name type="scientific">Kaustia mangrovi</name>
    <dbReference type="NCBI Taxonomy" id="2593653"/>
    <lineage>
        <taxon>Bacteria</taxon>
        <taxon>Pseudomonadati</taxon>
        <taxon>Pseudomonadota</taxon>
        <taxon>Alphaproteobacteria</taxon>
        <taxon>Hyphomicrobiales</taxon>
        <taxon>Parvibaculaceae</taxon>
        <taxon>Kaustia</taxon>
    </lineage>
</organism>
<dbReference type="InterPro" id="IPR001763">
    <property type="entry name" value="Rhodanese-like_dom"/>
</dbReference>
<dbReference type="RefSeq" id="WP_213163848.1">
    <property type="nucleotide sequence ID" value="NZ_CP058214.1"/>
</dbReference>
<dbReference type="GO" id="GO:0005829">
    <property type="term" value="C:cytosol"/>
    <property type="evidence" value="ECO:0007669"/>
    <property type="project" value="TreeGrafter"/>
</dbReference>
<name>A0A7S8HBW0_9HYPH</name>
<evidence type="ECO:0000313" key="2">
    <source>
        <dbReference type="EMBL" id="QPC42613.1"/>
    </source>
</evidence>
<dbReference type="PANTHER" id="PTHR10953:SF240">
    <property type="entry name" value="SULFUR CARRIER PROTEIN THIS ADENYLYLTRANSFERASE"/>
    <property type="match status" value="1"/>
</dbReference>